<organism evidence="8 9">
    <name type="scientific">Phoenicibacter congonensis</name>
    <dbReference type="NCBI Taxonomy" id="1944646"/>
    <lineage>
        <taxon>Bacteria</taxon>
        <taxon>Bacillati</taxon>
        <taxon>Actinomycetota</taxon>
        <taxon>Coriobacteriia</taxon>
        <taxon>Eggerthellales</taxon>
        <taxon>Eggerthellaceae</taxon>
        <taxon>Phoenicibacter</taxon>
    </lineage>
</organism>
<dbReference type="PROSITE" id="PS00610">
    <property type="entry name" value="NA_NEUROTRAN_SYMP_1"/>
    <property type="match status" value="1"/>
</dbReference>
<dbReference type="EMBL" id="JAUMVS010000012">
    <property type="protein sequence ID" value="MDO4841355.1"/>
    <property type="molecule type" value="Genomic_DNA"/>
</dbReference>
<evidence type="ECO:0000256" key="7">
    <source>
        <dbReference type="SAM" id="Phobius"/>
    </source>
</evidence>
<evidence type="ECO:0000256" key="4">
    <source>
        <dbReference type="ARBA" id="ARBA00022989"/>
    </source>
</evidence>
<feature type="transmembrane region" description="Helical" evidence="7">
    <location>
        <begin position="179"/>
        <end position="207"/>
    </location>
</feature>
<feature type="transmembrane region" description="Helical" evidence="7">
    <location>
        <begin position="94"/>
        <end position="120"/>
    </location>
</feature>
<keyword evidence="6" id="KW-0769">Symport</keyword>
<feature type="transmembrane region" description="Helical" evidence="7">
    <location>
        <begin position="353"/>
        <end position="377"/>
    </location>
</feature>
<keyword evidence="9" id="KW-1185">Reference proteome</keyword>
<feature type="transmembrane region" description="Helical" evidence="7">
    <location>
        <begin position="227"/>
        <end position="248"/>
    </location>
</feature>
<dbReference type="Pfam" id="PF00209">
    <property type="entry name" value="SNF"/>
    <property type="match status" value="2"/>
</dbReference>
<comment type="similarity">
    <text evidence="6">Belongs to the sodium:neurotransmitter symporter (SNF) (TC 2.A.22) family.</text>
</comment>
<evidence type="ECO:0000256" key="3">
    <source>
        <dbReference type="ARBA" id="ARBA00022692"/>
    </source>
</evidence>
<feature type="transmembrane region" description="Helical" evidence="7">
    <location>
        <begin position="312"/>
        <end position="341"/>
    </location>
</feature>
<feature type="transmembrane region" description="Helical" evidence="7">
    <location>
        <begin position="148"/>
        <end position="167"/>
    </location>
</feature>
<dbReference type="PRINTS" id="PR00176">
    <property type="entry name" value="NANEUSMPORT"/>
</dbReference>
<sequence length="465" mass="51083">MQETKTREKFKSRFGFIMISAGCAIGLGNVWRFPYITGEYGGAAFLLLYLLFLCIFALPILVMEYAIGRAAQAGAGQAFNILEKPGSKWHIHKWVCLVGNYLLMMFYTTVTGWFIAYIFYSIKGTYTNTSIEEIPNIFSNLLANPLELSIFMLIVVAIGFVVCRGGLQNGVEKITKWMMVALFAIMVLLCIHSLTLSGAAEGLSFYLKPDFGKIIDGGINNVLQVCFAAMGQAFFTLSVGLGGMLIFGSYIDKSHSLPGEAIRVCGLDTAVAFMAGLIIFPACFTYGITPDSGPGLVFITLPTVFSQMPLGNLWGCLFFIFMAFAALSTIIAVFEAIIAWGMDHFGWDRSKSATINCILLALLSMPCILGFSVWSGFTVPGIGDIQAIEDFLVSNNLLPLGALVMLLFCTRKSGWGWDNFIKEADTGKGIKFPKWLRGYVTYFVPIFVFLVIVSGYIPIVTAWFS</sequence>
<keyword evidence="5 7" id="KW-0472">Membrane</keyword>
<dbReference type="InterPro" id="IPR000175">
    <property type="entry name" value="Na/ntran_symport"/>
</dbReference>
<feature type="transmembrane region" description="Helical" evidence="7">
    <location>
        <begin position="269"/>
        <end position="288"/>
    </location>
</feature>
<dbReference type="SUPFAM" id="SSF161070">
    <property type="entry name" value="SNF-like"/>
    <property type="match status" value="1"/>
</dbReference>
<feature type="transmembrane region" description="Helical" evidence="7">
    <location>
        <begin position="397"/>
        <end position="418"/>
    </location>
</feature>
<dbReference type="CDD" id="cd10336">
    <property type="entry name" value="SLC6sbd_Tyt1-Like"/>
    <property type="match status" value="1"/>
</dbReference>
<feature type="transmembrane region" description="Helical" evidence="7">
    <location>
        <begin position="12"/>
        <end position="31"/>
    </location>
</feature>
<dbReference type="InterPro" id="IPR047218">
    <property type="entry name" value="YocR/YhdH-like"/>
</dbReference>
<gene>
    <name evidence="8" type="ORF">Q3982_01595</name>
</gene>
<dbReference type="GO" id="GO:0015293">
    <property type="term" value="F:symporter activity"/>
    <property type="evidence" value="ECO:0007669"/>
    <property type="project" value="UniProtKB-KW"/>
</dbReference>
<evidence type="ECO:0000256" key="1">
    <source>
        <dbReference type="ARBA" id="ARBA00004141"/>
    </source>
</evidence>
<evidence type="ECO:0000313" key="8">
    <source>
        <dbReference type="EMBL" id="MDO4841355.1"/>
    </source>
</evidence>
<dbReference type="GO" id="GO:0016020">
    <property type="term" value="C:membrane"/>
    <property type="evidence" value="ECO:0007669"/>
    <property type="project" value="UniProtKB-SubCell"/>
</dbReference>
<comment type="subcellular location">
    <subcellularLocation>
        <location evidence="1">Membrane</location>
        <topology evidence="1">Multi-pass membrane protein</topology>
    </subcellularLocation>
</comment>
<keyword evidence="2 6" id="KW-0813">Transport</keyword>
<proteinExistence type="inferred from homology"/>
<evidence type="ECO:0000256" key="5">
    <source>
        <dbReference type="ARBA" id="ARBA00023136"/>
    </source>
</evidence>
<evidence type="ECO:0000256" key="6">
    <source>
        <dbReference type="RuleBase" id="RU003732"/>
    </source>
</evidence>
<protein>
    <recommendedName>
        <fullName evidence="6">Transporter</fullName>
    </recommendedName>
</protein>
<dbReference type="PANTHER" id="PTHR42948:SF1">
    <property type="entry name" value="TRANSPORTER"/>
    <property type="match status" value="1"/>
</dbReference>
<name>A0AA43RIX9_9ACTN</name>
<evidence type="ECO:0000256" key="2">
    <source>
        <dbReference type="ARBA" id="ARBA00022448"/>
    </source>
</evidence>
<evidence type="ECO:0000313" key="9">
    <source>
        <dbReference type="Proteomes" id="UP001168575"/>
    </source>
</evidence>
<feature type="transmembrane region" description="Helical" evidence="7">
    <location>
        <begin position="439"/>
        <end position="464"/>
    </location>
</feature>
<dbReference type="AlphaFoldDB" id="A0AA43RIX9"/>
<dbReference type="PANTHER" id="PTHR42948">
    <property type="entry name" value="TRANSPORTER"/>
    <property type="match status" value="1"/>
</dbReference>
<keyword evidence="4 7" id="KW-1133">Transmembrane helix</keyword>
<keyword evidence="3 6" id="KW-0812">Transmembrane</keyword>
<feature type="transmembrane region" description="Helical" evidence="7">
    <location>
        <begin position="43"/>
        <end position="62"/>
    </location>
</feature>
<dbReference type="InterPro" id="IPR037272">
    <property type="entry name" value="SNS_sf"/>
</dbReference>
<comment type="caution">
    <text evidence="8">The sequence shown here is derived from an EMBL/GenBank/DDBJ whole genome shotgun (WGS) entry which is preliminary data.</text>
</comment>
<dbReference type="Proteomes" id="UP001168575">
    <property type="component" value="Unassembled WGS sequence"/>
</dbReference>
<accession>A0AA43RIX9</accession>
<dbReference type="PROSITE" id="PS50267">
    <property type="entry name" value="NA_NEUROTRAN_SYMP_3"/>
    <property type="match status" value="1"/>
</dbReference>
<dbReference type="NCBIfam" id="NF037979">
    <property type="entry name" value="Na_transp"/>
    <property type="match status" value="1"/>
</dbReference>
<reference evidence="8" key="1">
    <citation type="submission" date="2023-07" db="EMBL/GenBank/DDBJ databases">
        <title>Between Cages and Wild: Unraveling the Impact of Captivity on Animal Microbiomes and Antimicrobial Resistance.</title>
        <authorList>
            <person name="Schmartz G.P."/>
            <person name="Rehner J."/>
            <person name="Schuff M.J."/>
            <person name="Becker S.L."/>
            <person name="Kravczyk M."/>
            <person name="Gurevich A."/>
            <person name="Francke R."/>
            <person name="Mueller R."/>
            <person name="Keller V."/>
            <person name="Keller A."/>
        </authorList>
    </citation>
    <scope>NUCLEOTIDE SEQUENCE</scope>
    <source>
        <strain evidence="8">S12M_St_49</strain>
    </source>
</reference>